<reference evidence="3 4" key="1">
    <citation type="submission" date="2018-08" db="EMBL/GenBank/DDBJ databases">
        <title>Cellulomonas rhizosphaerae sp. nov., a novel actinomycete isolated from soil.</title>
        <authorList>
            <person name="Tian Y."/>
        </authorList>
    </citation>
    <scope>NUCLEOTIDE SEQUENCE [LARGE SCALE GENOMIC DNA]</scope>
    <source>
        <strain evidence="3 4">NEAU-TCZ24</strain>
    </source>
</reference>
<feature type="region of interest" description="Disordered" evidence="1">
    <location>
        <begin position="388"/>
        <end position="408"/>
    </location>
</feature>
<feature type="region of interest" description="Disordered" evidence="1">
    <location>
        <begin position="1"/>
        <end position="33"/>
    </location>
</feature>
<evidence type="ECO:0000256" key="1">
    <source>
        <dbReference type="SAM" id="MobiDB-lite"/>
    </source>
</evidence>
<accession>A0A413RMB1</accession>
<keyword evidence="3" id="KW-0378">Hydrolase</keyword>
<evidence type="ECO:0000313" key="3">
    <source>
        <dbReference type="EMBL" id="RHA41969.1"/>
    </source>
</evidence>
<dbReference type="AlphaFoldDB" id="A0A413RMB1"/>
<feature type="domain" description="DUF222" evidence="2">
    <location>
        <begin position="98"/>
        <end position="362"/>
    </location>
</feature>
<dbReference type="InterPro" id="IPR003615">
    <property type="entry name" value="HNH_nuc"/>
</dbReference>
<dbReference type="Pfam" id="PF02720">
    <property type="entry name" value="DUF222"/>
    <property type="match status" value="1"/>
</dbReference>
<comment type="caution">
    <text evidence="3">The sequence shown here is derived from an EMBL/GenBank/DDBJ whole genome shotgun (WGS) entry which is preliminary data.</text>
</comment>
<dbReference type="CDD" id="cd00085">
    <property type="entry name" value="HNHc"/>
    <property type="match status" value="1"/>
</dbReference>
<evidence type="ECO:0000259" key="2">
    <source>
        <dbReference type="Pfam" id="PF02720"/>
    </source>
</evidence>
<protein>
    <submittedName>
        <fullName evidence="3">HNH endonuclease</fullName>
    </submittedName>
</protein>
<evidence type="ECO:0000313" key="4">
    <source>
        <dbReference type="Proteomes" id="UP000283374"/>
    </source>
</evidence>
<name>A0A413RMB1_9CELL</name>
<keyword evidence="3" id="KW-0255">Endonuclease</keyword>
<keyword evidence="3" id="KW-0540">Nuclease</keyword>
<dbReference type="Gene3D" id="1.10.30.50">
    <property type="match status" value="1"/>
</dbReference>
<feature type="region of interest" description="Disordered" evidence="1">
    <location>
        <begin position="450"/>
        <end position="469"/>
    </location>
</feature>
<proteinExistence type="predicted"/>
<keyword evidence="4" id="KW-1185">Reference proteome</keyword>
<dbReference type="InterPro" id="IPR003870">
    <property type="entry name" value="DUF222"/>
</dbReference>
<gene>
    <name evidence="3" type="ORF">D1825_07940</name>
</gene>
<dbReference type="Proteomes" id="UP000283374">
    <property type="component" value="Unassembled WGS sequence"/>
</dbReference>
<sequence>MAEERASGFVSSSRAAAPRVDGDPFAPGDADMTQPVFPVRASVGEIVRHIEQLTLDELSPRDALEIVAAWQQVINMAVAGQSDAITHLVGHPGPLGDYVEDEIAAALTLTSHSAGVLADRAAGVAAHQPLRDALRAGTIDGRKVDVILKETFPLVEGEMRDEVVARAVEESEGLTAPQLARVVRRECLAADPSTAKVRHERAKEDRSIELTWRPDSMASFGAFVPAGDAVAAYTALDALAEAAKGPGDTRTVDQRRADAFADVFRHILDTGQTAAGAHLATRHGRKVALNVTVAASTLMGLDDLPGELESYGPIPAHIARELAQDGTWRRILTDPRNGELVERGRATYRPGADLTGTVLARDVTCTAPGCRQPAARCEIDHLVPFDKSRPADEQTTEDNLGAGCKHHHQSKTDKVWNATRDPVTGICTWTSPLGITYSRAPVRVFVAPKVFDRRPPPPAPPGEDDPPPF</sequence>
<organism evidence="3 4">
    <name type="scientific">Cellulomonas rhizosphaerae</name>
    <dbReference type="NCBI Taxonomy" id="2293719"/>
    <lineage>
        <taxon>Bacteria</taxon>
        <taxon>Bacillati</taxon>
        <taxon>Actinomycetota</taxon>
        <taxon>Actinomycetes</taxon>
        <taxon>Micrococcales</taxon>
        <taxon>Cellulomonadaceae</taxon>
        <taxon>Cellulomonas</taxon>
    </lineage>
</organism>
<dbReference type="EMBL" id="QWKP01000178">
    <property type="protein sequence ID" value="RHA41969.1"/>
    <property type="molecule type" value="Genomic_DNA"/>
</dbReference>
<dbReference type="GO" id="GO:0004519">
    <property type="term" value="F:endonuclease activity"/>
    <property type="evidence" value="ECO:0007669"/>
    <property type="project" value="UniProtKB-KW"/>
</dbReference>